<dbReference type="InterPro" id="IPR017853">
    <property type="entry name" value="GH"/>
</dbReference>
<evidence type="ECO:0000259" key="4">
    <source>
        <dbReference type="Pfam" id="PF03763"/>
    </source>
</evidence>
<evidence type="ECO:0000313" key="6">
    <source>
        <dbReference type="Proteomes" id="UP000639772"/>
    </source>
</evidence>
<comment type="caution">
    <text evidence="5">The sequence shown here is derived from an EMBL/GenBank/DDBJ whole genome shotgun (WGS) entry which is preliminary data.</text>
</comment>
<dbReference type="PANTHER" id="PTHR14363:SF21">
    <property type="entry name" value="HEPARANASE-LIKE PROTEIN 1"/>
    <property type="match status" value="1"/>
</dbReference>
<dbReference type="Proteomes" id="UP000639772">
    <property type="component" value="Unassembled WGS sequence"/>
</dbReference>
<evidence type="ECO:0000256" key="3">
    <source>
        <dbReference type="SAM" id="MobiDB-lite"/>
    </source>
</evidence>
<dbReference type="Gene3D" id="3.20.20.80">
    <property type="entry name" value="Glycosidases"/>
    <property type="match status" value="1"/>
</dbReference>
<comment type="similarity">
    <text evidence="1">Belongs to the remorin family.</text>
</comment>
<feature type="compositionally biased region" description="Basic and acidic residues" evidence="3">
    <location>
        <begin position="576"/>
        <end position="590"/>
    </location>
</feature>
<evidence type="ECO:0000313" key="5">
    <source>
        <dbReference type="EMBL" id="KAG0472396.1"/>
    </source>
</evidence>
<comment type="similarity">
    <text evidence="2">Belongs to the glycosyl hydrolase 79 family.</text>
</comment>
<organism evidence="5 6">
    <name type="scientific">Vanilla planifolia</name>
    <name type="common">Vanilla</name>
    <dbReference type="NCBI Taxonomy" id="51239"/>
    <lineage>
        <taxon>Eukaryota</taxon>
        <taxon>Viridiplantae</taxon>
        <taxon>Streptophyta</taxon>
        <taxon>Embryophyta</taxon>
        <taxon>Tracheophyta</taxon>
        <taxon>Spermatophyta</taxon>
        <taxon>Magnoliopsida</taxon>
        <taxon>Liliopsida</taxon>
        <taxon>Asparagales</taxon>
        <taxon>Orchidaceae</taxon>
        <taxon>Vanilloideae</taxon>
        <taxon>Vanilleae</taxon>
        <taxon>Vanilla</taxon>
    </lineage>
</organism>
<gene>
    <name evidence="5" type="ORF">HPP92_016942</name>
</gene>
<name>A0A835QK58_VANPL</name>
<evidence type="ECO:0000256" key="2">
    <source>
        <dbReference type="ARBA" id="ARBA00009800"/>
    </source>
</evidence>
<feature type="domain" description="Remorin C-terminal" evidence="4">
    <location>
        <begin position="545"/>
        <end position="648"/>
    </location>
</feature>
<feature type="compositionally biased region" description="Basic and acidic residues" evidence="3">
    <location>
        <begin position="498"/>
        <end position="508"/>
    </location>
</feature>
<dbReference type="InterPro" id="IPR005516">
    <property type="entry name" value="Remorin_C"/>
</dbReference>
<proteinExistence type="inferred from homology"/>
<feature type="region of interest" description="Disordered" evidence="3">
    <location>
        <begin position="576"/>
        <end position="600"/>
    </location>
</feature>
<dbReference type="PANTHER" id="PTHR14363">
    <property type="entry name" value="HEPARANASE-RELATED"/>
    <property type="match status" value="1"/>
</dbReference>
<feature type="region of interest" description="Disordered" evidence="3">
    <location>
        <begin position="422"/>
        <end position="458"/>
    </location>
</feature>
<dbReference type="EMBL" id="JADCNM010000008">
    <property type="protein sequence ID" value="KAG0472396.1"/>
    <property type="molecule type" value="Genomic_DNA"/>
</dbReference>
<dbReference type="OrthoDB" id="726732at2759"/>
<evidence type="ECO:0000256" key="1">
    <source>
        <dbReference type="ARBA" id="ARBA00005711"/>
    </source>
</evidence>
<dbReference type="Pfam" id="PF03662">
    <property type="entry name" value="Glyco_hydro_79n"/>
    <property type="match status" value="1"/>
</dbReference>
<protein>
    <recommendedName>
        <fullName evidence="4">Remorin C-terminal domain-containing protein</fullName>
    </recommendedName>
</protein>
<dbReference type="AlphaFoldDB" id="A0A835QK58"/>
<dbReference type="GO" id="GO:0004566">
    <property type="term" value="F:beta-glucuronidase activity"/>
    <property type="evidence" value="ECO:0007669"/>
    <property type="project" value="TreeGrafter"/>
</dbReference>
<dbReference type="InterPro" id="IPR005199">
    <property type="entry name" value="Glyco_hydro_79"/>
</dbReference>
<dbReference type="Pfam" id="PF03763">
    <property type="entry name" value="Remorin_C"/>
    <property type="match status" value="1"/>
</dbReference>
<dbReference type="GO" id="GO:0016020">
    <property type="term" value="C:membrane"/>
    <property type="evidence" value="ECO:0007669"/>
    <property type="project" value="InterPro"/>
</dbReference>
<accession>A0A835QK58</accession>
<feature type="region of interest" description="Disordered" evidence="3">
    <location>
        <begin position="498"/>
        <end position="526"/>
    </location>
</feature>
<dbReference type="GO" id="GO:0009505">
    <property type="term" value="C:plant-type cell wall"/>
    <property type="evidence" value="ECO:0007669"/>
    <property type="project" value="TreeGrafter"/>
</dbReference>
<reference evidence="5 6" key="1">
    <citation type="journal article" date="2020" name="Nat. Food">
        <title>A phased Vanilla planifolia genome enables genetic improvement of flavour and production.</title>
        <authorList>
            <person name="Hasing T."/>
            <person name="Tang H."/>
            <person name="Brym M."/>
            <person name="Khazi F."/>
            <person name="Huang T."/>
            <person name="Chambers A.H."/>
        </authorList>
    </citation>
    <scope>NUCLEOTIDE SEQUENCE [LARGE SCALE GENOMIC DNA]</scope>
    <source>
        <tissue evidence="5">Leaf</tissue>
    </source>
</reference>
<dbReference type="SUPFAM" id="SSF51445">
    <property type="entry name" value="(Trans)glycosidases"/>
    <property type="match status" value="1"/>
</dbReference>
<feature type="compositionally biased region" description="Polar residues" evidence="3">
    <location>
        <begin position="509"/>
        <end position="526"/>
    </location>
</feature>
<sequence length="654" mass="73071">MLRELYSSTNIEPLLVAPGGFFDDPQWYAQLLEVSGPDVLDALSHHVYNLGGGDDPCIARKITSPTYLGGFADTFRNVQLTIERHGPWSSAWVGEAGGVYNSGSPLVSNTFLNSIWYLDQLGMASRYNTKVYCRQTLIGGNYGLLDTHSFIPNPDYYSALLWHQLMGKGVLSVNISETTYLRGYAHCSKAKSGITLLLINLCKSATMSVKLRNDPNVDQPRDILKSSFFSNGRKRAFSWFVRKASGGSQEREEYHLTAKDGRHLSRTMLLNGNPLQLTSAGDIPDLRPMLVAANDPISITPLSIAFARSAKSKARNPKAWVKEVSCIKPQLPRETLELAIQGKLNHLHDKCKDVCLGSTTEVLKLHHRLKITGKMSYTDIFGDGEYETAVAASAYVITTLQEEEDMTKQKKTAAIVENTVARTKSKPEANRSSPSFNWKWLGGKEASEDQKQTGPGDTIWREPVEVERAATKNYDTRQANLGKEMDVLPTLNKMPTLKKEAPSEKGSERTQSIKGTLFGSNSPTNAKFSTGYKHGHQYSNEHDEIERVADSWEKAELIKAKNRYEKMMSVISEWQTEKKTKAKRQMERKQGGPSHKRSKALQHYHNEISRIDQIAGEARALAKERKQNNEAKIREKAAKIRSAGKMPSACCSFF</sequence>